<proteinExistence type="predicted"/>
<keyword evidence="2" id="KW-1185">Reference proteome</keyword>
<organism evidence="1 2">
    <name type="scientific">Paenibacillus herberti</name>
    <dbReference type="NCBI Taxonomy" id="1619309"/>
    <lineage>
        <taxon>Bacteria</taxon>
        <taxon>Bacillati</taxon>
        <taxon>Bacillota</taxon>
        <taxon>Bacilli</taxon>
        <taxon>Bacillales</taxon>
        <taxon>Paenibacillaceae</taxon>
        <taxon>Paenibacillus</taxon>
    </lineage>
</organism>
<reference evidence="1 2" key="1">
    <citation type="submission" date="2017-07" db="EMBL/GenBank/DDBJ databases">
        <title>Paenibacillus herberti R33 genome sequencing and assembly.</title>
        <authorList>
            <person name="Su W."/>
        </authorList>
    </citation>
    <scope>NUCLEOTIDE SEQUENCE [LARGE SCALE GENOMIC DNA]</scope>
    <source>
        <strain evidence="1 2">R33</strain>
    </source>
</reference>
<accession>A0A229P157</accession>
<protein>
    <submittedName>
        <fullName evidence="1">Uncharacterized protein</fullName>
    </submittedName>
</protein>
<gene>
    <name evidence="1" type="ORF">CGZ75_04275</name>
</gene>
<name>A0A229P157_9BACL</name>
<dbReference type="RefSeq" id="WP_089523020.1">
    <property type="nucleotide sequence ID" value="NZ_NMUQ01000001.1"/>
</dbReference>
<dbReference type="EMBL" id="NMUQ01000001">
    <property type="protein sequence ID" value="OXM15932.1"/>
    <property type="molecule type" value="Genomic_DNA"/>
</dbReference>
<comment type="caution">
    <text evidence="1">The sequence shown here is derived from an EMBL/GenBank/DDBJ whole genome shotgun (WGS) entry which is preliminary data.</text>
</comment>
<dbReference type="OrthoDB" id="9837575at2"/>
<dbReference type="AlphaFoldDB" id="A0A229P157"/>
<evidence type="ECO:0000313" key="2">
    <source>
        <dbReference type="Proteomes" id="UP000215145"/>
    </source>
</evidence>
<dbReference type="Proteomes" id="UP000215145">
    <property type="component" value="Unassembled WGS sequence"/>
</dbReference>
<sequence>MEQFEYRNYKGIGVILVLFILLVIATRVFADPYDPADSDSVLPTATREFTIRNMTSYYMRTRNLNGDFESPPPFLNYIPPNESYSFQLVYQFGSLSSAYALFSFELPLYVASYGTISCFMNVSGSGVQSWHVNQITRPFSERANKGVLEITVGPPSNL</sequence>
<evidence type="ECO:0000313" key="1">
    <source>
        <dbReference type="EMBL" id="OXM15932.1"/>
    </source>
</evidence>